<evidence type="ECO:0000256" key="2">
    <source>
        <dbReference type="SAM" id="SignalP"/>
    </source>
</evidence>
<keyword evidence="4" id="KW-1185">Reference proteome</keyword>
<feature type="region of interest" description="Disordered" evidence="1">
    <location>
        <begin position="169"/>
        <end position="247"/>
    </location>
</feature>
<protein>
    <submittedName>
        <fullName evidence="3">Uncharacterized protein</fullName>
    </submittedName>
</protein>
<reference evidence="3 4" key="1">
    <citation type="journal article" date="2024" name="Commun. Biol.">
        <title>Comparative genomic analysis of thermophilic fungi reveals convergent evolutionary adaptations and gene losses.</title>
        <authorList>
            <person name="Steindorff A.S."/>
            <person name="Aguilar-Pontes M.V."/>
            <person name="Robinson A.J."/>
            <person name="Andreopoulos B."/>
            <person name="LaButti K."/>
            <person name="Kuo A."/>
            <person name="Mondo S."/>
            <person name="Riley R."/>
            <person name="Otillar R."/>
            <person name="Haridas S."/>
            <person name="Lipzen A."/>
            <person name="Grimwood J."/>
            <person name="Schmutz J."/>
            <person name="Clum A."/>
            <person name="Reid I.D."/>
            <person name="Moisan M.C."/>
            <person name="Butler G."/>
            <person name="Nguyen T.T.M."/>
            <person name="Dewar K."/>
            <person name="Conant G."/>
            <person name="Drula E."/>
            <person name="Henrissat B."/>
            <person name="Hansel C."/>
            <person name="Singer S."/>
            <person name="Hutchinson M.I."/>
            <person name="de Vries R.P."/>
            <person name="Natvig D.O."/>
            <person name="Powell A.J."/>
            <person name="Tsang A."/>
            <person name="Grigoriev I.V."/>
        </authorList>
    </citation>
    <scope>NUCLEOTIDE SEQUENCE [LARGE SCALE GENOMIC DNA]</scope>
    <source>
        <strain evidence="3 4">CBS 620.91</strain>
    </source>
</reference>
<comment type="caution">
    <text evidence="3">The sequence shown here is derived from an EMBL/GenBank/DDBJ whole genome shotgun (WGS) entry which is preliminary data.</text>
</comment>
<sequence length="279" mass="29109">MKYPVRSAALTALCAFPFAATAYQTVEDSPNMLDDCAACPTMYNVFFECQQLVGDARPCVCPDSVNTEWYAYIDACQGCLRLSSRDDFWTYFTTTSFALLHSCRAPSVPITADGHSLCTTSGKSESCVSLRDTSQGASWASYEHLEYPQNNKNVSLSLNLAVAKPALTTSTTAASSTTSTPATTAESTSKDTASTTSASEADATGTDSEGTTTTFSTILSNTPSSTSTPTSGTDSEETTSAADAQNTTPVIVPGAAARFGGSSMGWALGMVMVAAFGLL</sequence>
<keyword evidence="2" id="KW-0732">Signal</keyword>
<proteinExistence type="predicted"/>
<organism evidence="3 4">
    <name type="scientific">Humicola insolens</name>
    <name type="common">Soft-rot fungus</name>
    <dbReference type="NCBI Taxonomy" id="85995"/>
    <lineage>
        <taxon>Eukaryota</taxon>
        <taxon>Fungi</taxon>
        <taxon>Dikarya</taxon>
        <taxon>Ascomycota</taxon>
        <taxon>Pezizomycotina</taxon>
        <taxon>Sordariomycetes</taxon>
        <taxon>Sordariomycetidae</taxon>
        <taxon>Sordariales</taxon>
        <taxon>Chaetomiaceae</taxon>
        <taxon>Mycothermus</taxon>
    </lineage>
</organism>
<evidence type="ECO:0000313" key="3">
    <source>
        <dbReference type="EMBL" id="KAL1839668.1"/>
    </source>
</evidence>
<gene>
    <name evidence="3" type="ORF">VTJ49DRAFT_1278</name>
</gene>
<dbReference type="EMBL" id="JAZGSY010000146">
    <property type="protein sequence ID" value="KAL1839668.1"/>
    <property type="molecule type" value="Genomic_DNA"/>
</dbReference>
<evidence type="ECO:0000313" key="4">
    <source>
        <dbReference type="Proteomes" id="UP001583172"/>
    </source>
</evidence>
<evidence type="ECO:0000256" key="1">
    <source>
        <dbReference type="SAM" id="MobiDB-lite"/>
    </source>
</evidence>
<feature type="compositionally biased region" description="Low complexity" evidence="1">
    <location>
        <begin position="169"/>
        <end position="233"/>
    </location>
</feature>
<feature type="chain" id="PRO_5045752647" evidence="2">
    <location>
        <begin position="23"/>
        <end position="279"/>
    </location>
</feature>
<name>A0ABR3VDA1_HUMIN</name>
<dbReference type="Proteomes" id="UP001583172">
    <property type="component" value="Unassembled WGS sequence"/>
</dbReference>
<feature type="signal peptide" evidence="2">
    <location>
        <begin position="1"/>
        <end position="22"/>
    </location>
</feature>
<accession>A0ABR3VDA1</accession>